<accession>A0AAN6N5R5</accession>
<protein>
    <submittedName>
        <fullName evidence="1">Uncharacterized protein</fullName>
    </submittedName>
</protein>
<proteinExistence type="predicted"/>
<evidence type="ECO:0000313" key="2">
    <source>
        <dbReference type="Proteomes" id="UP001303473"/>
    </source>
</evidence>
<sequence>MRKMLLSMPNLTELRLGTDDGAQTIEPWITEMFTSRRKGITLPQVKSLYVRMDHSAWDMHRAFPNLEAVSMPVVRTEQVSSLAGLPRLRVLHVRWIRWTKGNYLRPALRLSDIRLIFGLFPNIEHVLLEGFVQRELGLSHLAPAFEKARKLKKLAIPDQQLADFEPPDSRKRSDAASVFFKKCPTLQEICIGKQGLFEAEVIARDAGARRGVKTLKVYWPGAGLHFTTSMRYLREGRWRRGVYSPQDFAKPDDQIDPMGLYRYYEMTLDKCRTSFFDVEWLLATKPLLASRPGGPWYR</sequence>
<dbReference type="Proteomes" id="UP001303473">
    <property type="component" value="Unassembled WGS sequence"/>
</dbReference>
<dbReference type="Gene3D" id="3.80.10.10">
    <property type="entry name" value="Ribonuclease Inhibitor"/>
    <property type="match status" value="1"/>
</dbReference>
<evidence type="ECO:0000313" key="1">
    <source>
        <dbReference type="EMBL" id="KAK3939056.1"/>
    </source>
</evidence>
<dbReference type="EMBL" id="MU853818">
    <property type="protein sequence ID" value="KAK3939056.1"/>
    <property type="molecule type" value="Genomic_DNA"/>
</dbReference>
<keyword evidence="2" id="KW-1185">Reference proteome</keyword>
<reference evidence="2" key="1">
    <citation type="journal article" date="2023" name="Mol. Phylogenet. Evol.">
        <title>Genome-scale phylogeny and comparative genomics of the fungal order Sordariales.</title>
        <authorList>
            <person name="Hensen N."/>
            <person name="Bonometti L."/>
            <person name="Westerberg I."/>
            <person name="Brannstrom I.O."/>
            <person name="Guillou S."/>
            <person name="Cros-Aarteil S."/>
            <person name="Calhoun S."/>
            <person name="Haridas S."/>
            <person name="Kuo A."/>
            <person name="Mondo S."/>
            <person name="Pangilinan J."/>
            <person name="Riley R."/>
            <person name="LaButti K."/>
            <person name="Andreopoulos B."/>
            <person name="Lipzen A."/>
            <person name="Chen C."/>
            <person name="Yan M."/>
            <person name="Daum C."/>
            <person name="Ng V."/>
            <person name="Clum A."/>
            <person name="Steindorff A."/>
            <person name="Ohm R.A."/>
            <person name="Martin F."/>
            <person name="Silar P."/>
            <person name="Natvig D.O."/>
            <person name="Lalanne C."/>
            <person name="Gautier V."/>
            <person name="Ament-Velasquez S.L."/>
            <person name="Kruys A."/>
            <person name="Hutchinson M.I."/>
            <person name="Powell A.J."/>
            <person name="Barry K."/>
            <person name="Miller A.N."/>
            <person name="Grigoriev I.V."/>
            <person name="Debuchy R."/>
            <person name="Gladieux P."/>
            <person name="Hiltunen Thoren M."/>
            <person name="Johannesson H."/>
        </authorList>
    </citation>
    <scope>NUCLEOTIDE SEQUENCE [LARGE SCALE GENOMIC DNA]</scope>
    <source>
        <strain evidence="2">CBS 340.73</strain>
    </source>
</reference>
<dbReference type="InterPro" id="IPR032675">
    <property type="entry name" value="LRR_dom_sf"/>
</dbReference>
<dbReference type="AlphaFoldDB" id="A0AAN6N5R5"/>
<name>A0AAN6N5R5_9PEZI</name>
<comment type="caution">
    <text evidence="1">The sequence shown here is derived from an EMBL/GenBank/DDBJ whole genome shotgun (WGS) entry which is preliminary data.</text>
</comment>
<organism evidence="1 2">
    <name type="scientific">Diplogelasinospora grovesii</name>
    <dbReference type="NCBI Taxonomy" id="303347"/>
    <lineage>
        <taxon>Eukaryota</taxon>
        <taxon>Fungi</taxon>
        <taxon>Dikarya</taxon>
        <taxon>Ascomycota</taxon>
        <taxon>Pezizomycotina</taxon>
        <taxon>Sordariomycetes</taxon>
        <taxon>Sordariomycetidae</taxon>
        <taxon>Sordariales</taxon>
        <taxon>Diplogelasinosporaceae</taxon>
        <taxon>Diplogelasinospora</taxon>
    </lineage>
</organism>
<gene>
    <name evidence="1" type="ORF">QBC46DRAFT_155010</name>
</gene>
<dbReference type="SUPFAM" id="SSF52047">
    <property type="entry name" value="RNI-like"/>
    <property type="match status" value="1"/>
</dbReference>